<keyword evidence="2" id="KW-0614">Plasmid</keyword>
<keyword evidence="3" id="KW-1185">Reference proteome</keyword>
<accession>A0AAF0CWM6</accession>
<evidence type="ECO:0000259" key="1">
    <source>
        <dbReference type="Pfam" id="PF21793"/>
    </source>
</evidence>
<reference evidence="2" key="1">
    <citation type="submission" date="2022-10" db="EMBL/GenBank/DDBJ databases">
        <title>Vagococcus sp. isolated from poultry meat.</title>
        <authorList>
            <person name="Johansson P."/>
            <person name="Bjorkroth J."/>
        </authorList>
    </citation>
    <scope>NUCLEOTIDE SEQUENCE</scope>
    <source>
        <strain evidence="2">STAA11</strain>
        <plasmid evidence="2">unnamed1</plasmid>
    </source>
</reference>
<gene>
    <name evidence="2" type="ORF">OL234_10545</name>
</gene>
<dbReference type="KEGG" id="vie:OL234_10545"/>
<dbReference type="RefSeq" id="WP_275470195.1">
    <property type="nucleotide sequence ID" value="NZ_CP110233.1"/>
</dbReference>
<evidence type="ECO:0000313" key="3">
    <source>
        <dbReference type="Proteomes" id="UP001179647"/>
    </source>
</evidence>
<proteinExistence type="predicted"/>
<feature type="domain" description="DUF6877" evidence="1">
    <location>
        <begin position="1"/>
        <end position="46"/>
    </location>
</feature>
<protein>
    <recommendedName>
        <fullName evidence="1">DUF6877 domain-containing protein</fullName>
    </recommendedName>
</protein>
<evidence type="ECO:0000313" key="2">
    <source>
        <dbReference type="EMBL" id="WEG74395.1"/>
    </source>
</evidence>
<geneLocation type="plasmid" evidence="2 3">
    <name>unnamed1</name>
</geneLocation>
<dbReference type="Proteomes" id="UP001179647">
    <property type="component" value="Plasmid unnamed1"/>
</dbReference>
<organism evidence="2 3">
    <name type="scientific">Vagococcus intermedius</name>
    <dbReference type="NCBI Taxonomy" id="2991418"/>
    <lineage>
        <taxon>Bacteria</taxon>
        <taxon>Bacillati</taxon>
        <taxon>Bacillota</taxon>
        <taxon>Bacilli</taxon>
        <taxon>Lactobacillales</taxon>
        <taxon>Enterococcaceae</taxon>
        <taxon>Vagococcus</taxon>
    </lineage>
</organism>
<name>A0AAF0CWM6_9ENTE</name>
<dbReference type="EMBL" id="CP110233">
    <property type="protein sequence ID" value="WEG74395.1"/>
    <property type="molecule type" value="Genomic_DNA"/>
</dbReference>
<dbReference type="Pfam" id="PF21793">
    <property type="entry name" value="DUF6877"/>
    <property type="match status" value="1"/>
</dbReference>
<dbReference type="InterPro" id="IPR049242">
    <property type="entry name" value="DUF6877"/>
</dbReference>
<dbReference type="AlphaFoldDB" id="A0AAF0CWM6"/>
<sequence>MNRLNQIVSKYEFPPGVLEDVNERLYNSLDVNYHKQQVRYLENLIRAGLTTERVL</sequence>